<dbReference type="CDD" id="cd00077">
    <property type="entry name" value="HDc"/>
    <property type="match status" value="1"/>
</dbReference>
<dbReference type="PANTHER" id="PTHR21174">
    <property type="match status" value="1"/>
</dbReference>
<dbReference type="PANTHER" id="PTHR21174:SF0">
    <property type="entry name" value="HD PHOSPHOHYDROLASE FAMILY PROTEIN-RELATED"/>
    <property type="match status" value="1"/>
</dbReference>
<sequence length="237" mass="26877">MIRIQVFSKFLHHFMAKIEWCNCVKSLKRKNMVKCDAKEKLSAQAKVYCSHLLQHKLPPGLFYHNILHTQAVAEAAVAIGLGCGLPPQSLQVLQVAAWFHDTGYAYKYKGHEQESCALAKEFLREQNADDLLLGQVIACIAATKQPQAPKSLLEKILCDADMCHLGQTSYASSSDLLRKEIEVFTGEEFSDAAWHRQNVQFLSEHSYFTAFARKTFDAQKKLNLEHEIKLLQHSNKT</sequence>
<dbReference type="EMBL" id="VFRQ01000015">
    <property type="protein sequence ID" value="TPE41553.1"/>
    <property type="molecule type" value="Genomic_DNA"/>
</dbReference>
<dbReference type="Gene3D" id="1.10.3210.10">
    <property type="entry name" value="Hypothetical protein af1432"/>
    <property type="match status" value="1"/>
</dbReference>
<dbReference type="SUPFAM" id="SSF109604">
    <property type="entry name" value="HD-domain/PDEase-like"/>
    <property type="match status" value="1"/>
</dbReference>
<evidence type="ECO:0000259" key="1">
    <source>
        <dbReference type="SMART" id="SM00471"/>
    </source>
</evidence>
<dbReference type="InterPro" id="IPR009218">
    <property type="entry name" value="HD_phosphohydro"/>
</dbReference>
<name>A0A501VV30_9BACT</name>
<dbReference type="RefSeq" id="WP_140455356.1">
    <property type="nucleotide sequence ID" value="NZ_VFRQ01000015.1"/>
</dbReference>
<accession>A0A501VV30</accession>
<gene>
    <name evidence="2" type="ORF">FJM65_19335</name>
</gene>
<proteinExistence type="predicted"/>
<dbReference type="Proteomes" id="UP000316727">
    <property type="component" value="Unassembled WGS sequence"/>
</dbReference>
<keyword evidence="3" id="KW-1185">Reference proteome</keyword>
<dbReference type="InterPro" id="IPR006674">
    <property type="entry name" value="HD_domain"/>
</dbReference>
<evidence type="ECO:0000313" key="3">
    <source>
        <dbReference type="Proteomes" id="UP000316727"/>
    </source>
</evidence>
<organism evidence="2 3">
    <name type="scientific">Pontibacter mangrovi</name>
    <dbReference type="NCBI Taxonomy" id="2589816"/>
    <lineage>
        <taxon>Bacteria</taxon>
        <taxon>Pseudomonadati</taxon>
        <taxon>Bacteroidota</taxon>
        <taxon>Cytophagia</taxon>
        <taxon>Cytophagales</taxon>
        <taxon>Hymenobacteraceae</taxon>
        <taxon>Pontibacter</taxon>
    </lineage>
</organism>
<dbReference type="AlphaFoldDB" id="A0A501VV30"/>
<dbReference type="OrthoDB" id="5728337at2"/>
<comment type="caution">
    <text evidence="2">The sequence shown here is derived from an EMBL/GenBank/DDBJ whole genome shotgun (WGS) entry which is preliminary data.</text>
</comment>
<dbReference type="InterPro" id="IPR003607">
    <property type="entry name" value="HD/PDEase_dom"/>
</dbReference>
<dbReference type="Pfam" id="PF01966">
    <property type="entry name" value="HD"/>
    <property type="match status" value="1"/>
</dbReference>
<evidence type="ECO:0000313" key="2">
    <source>
        <dbReference type="EMBL" id="TPE41553.1"/>
    </source>
</evidence>
<reference evidence="2 3" key="1">
    <citation type="submission" date="2019-06" db="EMBL/GenBank/DDBJ databases">
        <title>A novel bacterium of genus Pontibacter, isolated from marine sediment.</title>
        <authorList>
            <person name="Huang H."/>
            <person name="Mo K."/>
            <person name="Hu Y."/>
        </authorList>
    </citation>
    <scope>NUCLEOTIDE SEQUENCE [LARGE SCALE GENOMIC DNA]</scope>
    <source>
        <strain evidence="2 3">HB172049</strain>
    </source>
</reference>
<feature type="domain" description="HD/PDEase" evidence="1">
    <location>
        <begin position="61"/>
        <end position="175"/>
    </location>
</feature>
<protein>
    <submittedName>
        <fullName evidence="2">HD domain-containing protein</fullName>
    </submittedName>
</protein>
<dbReference type="SMART" id="SM00471">
    <property type="entry name" value="HDc"/>
    <property type="match status" value="1"/>
</dbReference>